<comment type="caution">
    <text evidence="11">The sequence shown here is derived from an EMBL/GenBank/DDBJ whole genome shotgun (WGS) entry which is preliminary data.</text>
</comment>
<dbReference type="Proteomes" id="UP000318050">
    <property type="component" value="Unassembled WGS sequence"/>
</dbReference>
<feature type="region of interest" description="Disordered" evidence="10">
    <location>
        <begin position="105"/>
        <end position="128"/>
    </location>
</feature>
<evidence type="ECO:0000256" key="8">
    <source>
        <dbReference type="ARBA" id="ARBA00023136"/>
    </source>
</evidence>
<keyword evidence="5 9" id="KW-0653">Protein transport</keyword>
<dbReference type="GO" id="GO:0043953">
    <property type="term" value="P:protein transport by the Tat complex"/>
    <property type="evidence" value="ECO:0007669"/>
    <property type="project" value="UniProtKB-UniRule"/>
</dbReference>
<evidence type="ECO:0000256" key="6">
    <source>
        <dbReference type="ARBA" id="ARBA00022989"/>
    </source>
</evidence>
<dbReference type="HAMAP" id="MF_00237">
    <property type="entry name" value="TatB"/>
    <property type="match status" value="1"/>
</dbReference>
<dbReference type="GO" id="GO:0033281">
    <property type="term" value="C:TAT protein transport complex"/>
    <property type="evidence" value="ECO:0007669"/>
    <property type="project" value="UniProtKB-UniRule"/>
</dbReference>
<dbReference type="EMBL" id="VITT01000007">
    <property type="protein sequence ID" value="TWB59614.1"/>
    <property type="molecule type" value="Genomic_DNA"/>
</dbReference>
<keyword evidence="3 9" id="KW-1003">Cell membrane</keyword>
<comment type="similarity">
    <text evidence="9">Belongs to the TatB family.</text>
</comment>
<dbReference type="InterPro" id="IPR018448">
    <property type="entry name" value="TatB"/>
</dbReference>
<keyword evidence="7 9" id="KW-0811">Translocation</keyword>
<evidence type="ECO:0000256" key="9">
    <source>
        <dbReference type="HAMAP-Rule" id="MF_00237"/>
    </source>
</evidence>
<feature type="region of interest" description="Disordered" evidence="10">
    <location>
        <begin position="166"/>
        <end position="191"/>
    </location>
</feature>
<evidence type="ECO:0000256" key="5">
    <source>
        <dbReference type="ARBA" id="ARBA00022927"/>
    </source>
</evidence>
<dbReference type="Gene3D" id="1.20.5.3310">
    <property type="match status" value="1"/>
</dbReference>
<evidence type="ECO:0000313" key="11">
    <source>
        <dbReference type="EMBL" id="TWB59614.1"/>
    </source>
</evidence>
<keyword evidence="4 9" id="KW-0812">Transmembrane</keyword>
<accession>A0A560IRD7</accession>
<evidence type="ECO:0000256" key="10">
    <source>
        <dbReference type="SAM" id="MobiDB-lite"/>
    </source>
</evidence>
<dbReference type="OrthoDB" id="7206969at2"/>
<evidence type="ECO:0000256" key="7">
    <source>
        <dbReference type="ARBA" id="ARBA00023010"/>
    </source>
</evidence>
<dbReference type="AlphaFoldDB" id="A0A560IRD7"/>
<evidence type="ECO:0000256" key="2">
    <source>
        <dbReference type="ARBA" id="ARBA00022448"/>
    </source>
</evidence>
<name>A0A560IRD7_9PROT</name>
<reference evidence="11 12" key="1">
    <citation type="submission" date="2019-06" db="EMBL/GenBank/DDBJ databases">
        <title>Genomic Encyclopedia of Type Strains, Phase IV (KMG-V): Genome sequencing to study the core and pangenomes of soil and plant-associated prokaryotes.</title>
        <authorList>
            <person name="Whitman W."/>
        </authorList>
    </citation>
    <scope>NUCLEOTIDE SEQUENCE [LARGE SCALE GENOMIC DNA]</scope>
    <source>
        <strain evidence="11 12">BR 11140</strain>
    </source>
</reference>
<dbReference type="PANTHER" id="PTHR33162">
    <property type="entry name" value="SEC-INDEPENDENT PROTEIN TRANSLOCASE PROTEIN TATA, CHLOROPLASTIC"/>
    <property type="match status" value="1"/>
</dbReference>
<dbReference type="InterPro" id="IPR003369">
    <property type="entry name" value="TatA/B/E"/>
</dbReference>
<dbReference type="PRINTS" id="PR01506">
    <property type="entry name" value="TATBPROTEIN"/>
</dbReference>
<evidence type="ECO:0000256" key="1">
    <source>
        <dbReference type="ARBA" id="ARBA00004167"/>
    </source>
</evidence>
<dbReference type="Pfam" id="PF02416">
    <property type="entry name" value="TatA_B_E"/>
    <property type="match status" value="1"/>
</dbReference>
<comment type="subunit">
    <text evidence="9">The Tat system comprises two distinct complexes: a TatABC complex, containing multiple copies of TatA, TatB and TatC subunits, and a separate TatA complex, containing only TatA subunits. Substrates initially bind to the TatABC complex, which probably triggers association of the separate TatA complex to form the active translocon.</text>
</comment>
<keyword evidence="6 9" id="KW-1133">Transmembrane helix</keyword>
<gene>
    <name evidence="9" type="primary">tatB</name>
    <name evidence="11" type="ORF">FBZ92_10747</name>
</gene>
<keyword evidence="2 9" id="KW-0813">Transport</keyword>
<comment type="function">
    <text evidence="9">Part of the twin-arginine translocation (Tat) system that transports large folded proteins containing a characteristic twin-arginine motif in their signal peptide across membranes. Together with TatC, TatB is part of a receptor directly interacting with Tat signal peptides. TatB may form an oligomeric binding site that transiently accommodates folded Tat precursor proteins before their translocation.</text>
</comment>
<organism evidence="11 12">
    <name type="scientific">Nitrospirillum amazonense</name>
    <dbReference type="NCBI Taxonomy" id="28077"/>
    <lineage>
        <taxon>Bacteria</taxon>
        <taxon>Pseudomonadati</taxon>
        <taxon>Pseudomonadota</taxon>
        <taxon>Alphaproteobacteria</taxon>
        <taxon>Rhodospirillales</taxon>
        <taxon>Azospirillaceae</taxon>
        <taxon>Nitrospirillum</taxon>
    </lineage>
</organism>
<dbReference type="NCBIfam" id="TIGR01410">
    <property type="entry name" value="tatB"/>
    <property type="match status" value="1"/>
</dbReference>
<evidence type="ECO:0000313" key="12">
    <source>
        <dbReference type="Proteomes" id="UP000318050"/>
    </source>
</evidence>
<sequence>MFDIAWSELALIGVVALVVIGPKDLPVALYTAGKWMRKARLLARDFQSHLDDMVRQAELEDLRKQAQKVAQFDLTAEVTKMVDPTDSVRQALEINPTASLTATEVTPAPTAAPEGAPEGTIEAQPEARSAEAELPAIGSPAMPLILPESTPEAAAEPVPVAPVAFREAAPAAPPPPHAEHAGADAPVPTKS</sequence>
<feature type="compositionally biased region" description="Low complexity" evidence="10">
    <location>
        <begin position="105"/>
        <end position="120"/>
    </location>
</feature>
<evidence type="ECO:0000256" key="4">
    <source>
        <dbReference type="ARBA" id="ARBA00022692"/>
    </source>
</evidence>
<evidence type="ECO:0000256" key="3">
    <source>
        <dbReference type="ARBA" id="ARBA00022475"/>
    </source>
</evidence>
<protein>
    <recommendedName>
        <fullName evidence="9">Sec-independent protein translocase protein TatB</fullName>
    </recommendedName>
</protein>
<dbReference type="GO" id="GO:0008320">
    <property type="term" value="F:protein transmembrane transporter activity"/>
    <property type="evidence" value="ECO:0007669"/>
    <property type="project" value="UniProtKB-UniRule"/>
</dbReference>
<dbReference type="PANTHER" id="PTHR33162:SF1">
    <property type="entry name" value="SEC-INDEPENDENT PROTEIN TRANSLOCASE PROTEIN TATA, CHLOROPLASTIC"/>
    <property type="match status" value="1"/>
</dbReference>
<comment type="subcellular location">
    <subcellularLocation>
        <location evidence="9">Cell membrane</location>
        <topology evidence="9">Single-pass membrane protein</topology>
    </subcellularLocation>
    <subcellularLocation>
        <location evidence="1">Membrane</location>
        <topology evidence="1">Single-pass membrane protein</topology>
    </subcellularLocation>
</comment>
<proteinExistence type="inferred from homology"/>
<keyword evidence="8 9" id="KW-0472">Membrane</keyword>